<feature type="region of interest" description="Disordered" evidence="1">
    <location>
        <begin position="242"/>
        <end position="270"/>
    </location>
</feature>
<keyword evidence="5" id="KW-1185">Reference proteome</keyword>
<dbReference type="InterPro" id="IPR036249">
    <property type="entry name" value="Thioredoxin-like_sf"/>
</dbReference>
<dbReference type="AlphaFoldDB" id="A0A9P6T7A2"/>
<dbReference type="GO" id="GO:0034976">
    <property type="term" value="P:response to endoplasmic reticulum stress"/>
    <property type="evidence" value="ECO:0007669"/>
    <property type="project" value="TreeGrafter"/>
</dbReference>
<evidence type="ECO:0000256" key="2">
    <source>
        <dbReference type="SAM" id="SignalP"/>
    </source>
</evidence>
<organism evidence="4 5">
    <name type="scientific">Cronartium quercuum f. sp. fusiforme G11</name>
    <dbReference type="NCBI Taxonomy" id="708437"/>
    <lineage>
        <taxon>Eukaryota</taxon>
        <taxon>Fungi</taxon>
        <taxon>Dikarya</taxon>
        <taxon>Basidiomycota</taxon>
        <taxon>Pucciniomycotina</taxon>
        <taxon>Pucciniomycetes</taxon>
        <taxon>Pucciniales</taxon>
        <taxon>Coleosporiaceae</taxon>
        <taxon>Cronartium</taxon>
    </lineage>
</organism>
<dbReference type="PANTHER" id="PTHR45815:SF3">
    <property type="entry name" value="PROTEIN DISULFIDE-ISOMERASE A6"/>
    <property type="match status" value="1"/>
</dbReference>
<dbReference type="GO" id="GO:0015035">
    <property type="term" value="F:protein-disulfide reductase activity"/>
    <property type="evidence" value="ECO:0007669"/>
    <property type="project" value="TreeGrafter"/>
</dbReference>
<evidence type="ECO:0000259" key="3">
    <source>
        <dbReference type="PROSITE" id="PS51352"/>
    </source>
</evidence>
<evidence type="ECO:0000256" key="1">
    <source>
        <dbReference type="SAM" id="MobiDB-lite"/>
    </source>
</evidence>
<dbReference type="EMBL" id="MU167463">
    <property type="protein sequence ID" value="KAG0140228.1"/>
    <property type="molecule type" value="Genomic_DNA"/>
</dbReference>
<dbReference type="SUPFAM" id="SSF52833">
    <property type="entry name" value="Thioredoxin-like"/>
    <property type="match status" value="2"/>
</dbReference>
<dbReference type="OrthoDB" id="427280at2759"/>
<proteinExistence type="predicted"/>
<dbReference type="Proteomes" id="UP000886653">
    <property type="component" value="Unassembled WGS sequence"/>
</dbReference>
<dbReference type="PROSITE" id="PS51352">
    <property type="entry name" value="THIOREDOXIN_2"/>
    <property type="match status" value="1"/>
</dbReference>
<feature type="chain" id="PRO_5040363633" description="Thioredoxin domain-containing protein" evidence="2">
    <location>
        <begin position="20"/>
        <end position="270"/>
    </location>
</feature>
<gene>
    <name evidence="4" type="ORF">CROQUDRAFT_375056</name>
</gene>
<accession>A0A9P6T7A2</accession>
<dbReference type="InterPro" id="IPR013766">
    <property type="entry name" value="Thioredoxin_domain"/>
</dbReference>
<feature type="signal peptide" evidence="2">
    <location>
        <begin position="1"/>
        <end position="19"/>
    </location>
</feature>
<evidence type="ECO:0000313" key="5">
    <source>
        <dbReference type="Proteomes" id="UP000886653"/>
    </source>
</evidence>
<dbReference type="PROSITE" id="PS00194">
    <property type="entry name" value="THIOREDOXIN_1"/>
    <property type="match status" value="1"/>
</dbReference>
<dbReference type="Pfam" id="PF00085">
    <property type="entry name" value="Thioredoxin"/>
    <property type="match status" value="1"/>
</dbReference>
<name>A0A9P6T7A2_9BASI</name>
<sequence>MKSIELLILFTAFLPNCLGGIFNSKGDVKLIDAARLKKHVKTSSKGTLVAFYAPWCGHCKNLQPEFEKAATNVKNLVVFAAVDCDAEQNKQACGQDYGVKGFPTIKYYPGLPVPLDYQDERKAKPMVDFVLKKMPTFAKKIKSKKDLSDKISNSTKSRPLVVLFTTATATTPTYKSLSSVFYKKMDVYTATPKAIGEDTAKTDYQIESLPALIVFTGDGTDGIHQFNGKLNYGNLYSFIKSKLPLDDNDNDEKKKKDKKNDEPRKATGEL</sequence>
<reference evidence="4" key="1">
    <citation type="submission" date="2013-11" db="EMBL/GenBank/DDBJ databases">
        <title>Genome sequence of the fusiform rust pathogen reveals effectors for host alternation and coevolution with pine.</title>
        <authorList>
            <consortium name="DOE Joint Genome Institute"/>
            <person name="Smith K."/>
            <person name="Pendleton A."/>
            <person name="Kubisiak T."/>
            <person name="Anderson C."/>
            <person name="Salamov A."/>
            <person name="Aerts A."/>
            <person name="Riley R."/>
            <person name="Clum A."/>
            <person name="Lindquist E."/>
            <person name="Ence D."/>
            <person name="Campbell M."/>
            <person name="Kronenberg Z."/>
            <person name="Feau N."/>
            <person name="Dhillon B."/>
            <person name="Hamelin R."/>
            <person name="Burleigh J."/>
            <person name="Smith J."/>
            <person name="Yandell M."/>
            <person name="Nelson C."/>
            <person name="Grigoriev I."/>
            <person name="Davis J."/>
        </authorList>
    </citation>
    <scope>NUCLEOTIDE SEQUENCE</scope>
    <source>
        <strain evidence="4">G11</strain>
    </source>
</reference>
<dbReference type="InterPro" id="IPR017937">
    <property type="entry name" value="Thioredoxin_CS"/>
</dbReference>
<keyword evidence="2" id="KW-0732">Signal</keyword>
<dbReference type="PRINTS" id="PR00421">
    <property type="entry name" value="THIOREDOXIN"/>
</dbReference>
<comment type="caution">
    <text evidence="4">The sequence shown here is derived from an EMBL/GenBank/DDBJ whole genome shotgun (WGS) entry which is preliminary data.</text>
</comment>
<evidence type="ECO:0000313" key="4">
    <source>
        <dbReference type="EMBL" id="KAG0140228.1"/>
    </source>
</evidence>
<protein>
    <recommendedName>
        <fullName evidence="3">Thioredoxin domain-containing protein</fullName>
    </recommendedName>
</protein>
<dbReference type="GO" id="GO:0005788">
    <property type="term" value="C:endoplasmic reticulum lumen"/>
    <property type="evidence" value="ECO:0007669"/>
    <property type="project" value="TreeGrafter"/>
</dbReference>
<dbReference type="Gene3D" id="3.40.30.10">
    <property type="entry name" value="Glutaredoxin"/>
    <property type="match status" value="2"/>
</dbReference>
<feature type="domain" description="Thioredoxin" evidence="3">
    <location>
        <begin position="1"/>
        <end position="135"/>
    </location>
</feature>
<feature type="compositionally biased region" description="Basic and acidic residues" evidence="1">
    <location>
        <begin position="251"/>
        <end position="270"/>
    </location>
</feature>
<dbReference type="PANTHER" id="PTHR45815">
    <property type="entry name" value="PROTEIN DISULFIDE-ISOMERASE A6"/>
    <property type="match status" value="1"/>
</dbReference>